<name>A0A0R1KJ71_9LACO</name>
<evidence type="ECO:0000256" key="2">
    <source>
        <dbReference type="ARBA" id="ARBA00023015"/>
    </source>
</evidence>
<keyword evidence="4" id="KW-0804">Transcription</keyword>
<dbReference type="RefSeq" id="WP_025023595.1">
    <property type="nucleotide sequence ID" value="NZ_AZDZ01000002.1"/>
</dbReference>
<dbReference type="Pfam" id="PF03466">
    <property type="entry name" value="LysR_substrate"/>
    <property type="match status" value="1"/>
</dbReference>
<keyword evidence="3" id="KW-0238">DNA-binding</keyword>
<evidence type="ECO:0000256" key="3">
    <source>
        <dbReference type="ARBA" id="ARBA00023125"/>
    </source>
</evidence>
<evidence type="ECO:0000313" key="7">
    <source>
        <dbReference type="Proteomes" id="UP000051248"/>
    </source>
</evidence>
<dbReference type="SUPFAM" id="SSF53850">
    <property type="entry name" value="Periplasmic binding protein-like II"/>
    <property type="match status" value="1"/>
</dbReference>
<accession>A0A0R1KJ71</accession>
<dbReference type="Pfam" id="PF00126">
    <property type="entry name" value="HTH_1"/>
    <property type="match status" value="1"/>
</dbReference>
<dbReference type="EMBL" id="AZDZ01000002">
    <property type="protein sequence ID" value="KRK80921.1"/>
    <property type="molecule type" value="Genomic_DNA"/>
</dbReference>
<dbReference type="AlphaFoldDB" id="A0A0R1KJ71"/>
<proteinExistence type="inferred from homology"/>
<dbReference type="PANTHER" id="PTHR30126:SF100">
    <property type="entry name" value="LYSR-FAMILY TRANSCRIPTIONAL REGULATOR"/>
    <property type="match status" value="1"/>
</dbReference>
<evidence type="ECO:0000259" key="5">
    <source>
        <dbReference type="PROSITE" id="PS50931"/>
    </source>
</evidence>
<organism evidence="6 7">
    <name type="scientific">Companilactobacillus nodensis DSM 19682 = JCM 14932 = NBRC 107160</name>
    <dbReference type="NCBI Taxonomy" id="1423775"/>
    <lineage>
        <taxon>Bacteria</taxon>
        <taxon>Bacillati</taxon>
        <taxon>Bacillota</taxon>
        <taxon>Bacilli</taxon>
        <taxon>Lactobacillales</taxon>
        <taxon>Lactobacillaceae</taxon>
        <taxon>Companilactobacillus</taxon>
    </lineage>
</organism>
<evidence type="ECO:0000256" key="1">
    <source>
        <dbReference type="ARBA" id="ARBA00009437"/>
    </source>
</evidence>
<dbReference type="CDD" id="cd05466">
    <property type="entry name" value="PBP2_LTTR_substrate"/>
    <property type="match status" value="1"/>
</dbReference>
<dbReference type="PRINTS" id="PR00039">
    <property type="entry name" value="HTHLYSR"/>
</dbReference>
<protein>
    <recommendedName>
        <fullName evidence="5">HTH lysR-type domain-containing protein</fullName>
    </recommendedName>
</protein>
<dbReference type="SUPFAM" id="SSF46785">
    <property type="entry name" value="Winged helix' DNA-binding domain"/>
    <property type="match status" value="1"/>
</dbReference>
<comment type="caution">
    <text evidence="6">The sequence shown here is derived from an EMBL/GenBank/DDBJ whole genome shotgun (WGS) entry which is preliminary data.</text>
</comment>
<dbReference type="PATRIC" id="fig|1423775.4.peg.1084"/>
<dbReference type="InterPro" id="IPR000847">
    <property type="entry name" value="LysR_HTH_N"/>
</dbReference>
<dbReference type="InterPro" id="IPR005119">
    <property type="entry name" value="LysR_subst-bd"/>
</dbReference>
<gene>
    <name evidence="6" type="ORF">FD03_GL001056</name>
</gene>
<sequence length="286" mass="32607">MEIRQLVTFRTIVDTGSYTKTAELLGYTQSAVSAQVKELETELSAKLFDYSHRKLILLDAAKRLLPLTEQLLDDYQAIQKISQTDTLSGTLNIAAPESLTIFKLPQIISEFKKSYSDVQLQITNASCKFNQKKLIDGEADIAFMMWPKINSTSLIDYDLGIQDMVCVVSGNDKTDYNDIGFVNELPFVINEPDCSYRNQFERTLWSKFHLRPDIMELWSVEAIKNVVASGIGYSYLPKVVVEKELSDGKLRAIEVPIENEIHAHMLIRKNSRKQRLVESFVEEVLK</sequence>
<dbReference type="eggNOG" id="COG0583">
    <property type="taxonomic scope" value="Bacteria"/>
</dbReference>
<evidence type="ECO:0000256" key="4">
    <source>
        <dbReference type="ARBA" id="ARBA00023163"/>
    </source>
</evidence>
<dbReference type="STRING" id="1423775.FD03_GL001056"/>
<keyword evidence="2" id="KW-0805">Transcription regulation</keyword>
<dbReference type="Gene3D" id="3.40.190.290">
    <property type="match status" value="1"/>
</dbReference>
<keyword evidence="7" id="KW-1185">Reference proteome</keyword>
<comment type="similarity">
    <text evidence="1">Belongs to the LysR transcriptional regulatory family.</text>
</comment>
<dbReference type="GO" id="GO:0000976">
    <property type="term" value="F:transcription cis-regulatory region binding"/>
    <property type="evidence" value="ECO:0007669"/>
    <property type="project" value="TreeGrafter"/>
</dbReference>
<dbReference type="Gene3D" id="1.10.10.10">
    <property type="entry name" value="Winged helix-like DNA-binding domain superfamily/Winged helix DNA-binding domain"/>
    <property type="match status" value="1"/>
</dbReference>
<dbReference type="InterPro" id="IPR036390">
    <property type="entry name" value="WH_DNA-bd_sf"/>
</dbReference>
<dbReference type="PANTHER" id="PTHR30126">
    <property type="entry name" value="HTH-TYPE TRANSCRIPTIONAL REGULATOR"/>
    <property type="match status" value="1"/>
</dbReference>
<dbReference type="Proteomes" id="UP000051248">
    <property type="component" value="Unassembled WGS sequence"/>
</dbReference>
<dbReference type="InterPro" id="IPR036388">
    <property type="entry name" value="WH-like_DNA-bd_sf"/>
</dbReference>
<dbReference type="GO" id="GO:0003700">
    <property type="term" value="F:DNA-binding transcription factor activity"/>
    <property type="evidence" value="ECO:0007669"/>
    <property type="project" value="InterPro"/>
</dbReference>
<reference evidence="6 7" key="1">
    <citation type="journal article" date="2015" name="Genome Announc.">
        <title>Expanding the biotechnology potential of lactobacilli through comparative genomics of 213 strains and associated genera.</title>
        <authorList>
            <person name="Sun Z."/>
            <person name="Harris H.M."/>
            <person name="McCann A."/>
            <person name="Guo C."/>
            <person name="Argimon S."/>
            <person name="Zhang W."/>
            <person name="Yang X."/>
            <person name="Jeffery I.B."/>
            <person name="Cooney J.C."/>
            <person name="Kagawa T.F."/>
            <person name="Liu W."/>
            <person name="Song Y."/>
            <person name="Salvetti E."/>
            <person name="Wrobel A."/>
            <person name="Rasinkangas P."/>
            <person name="Parkhill J."/>
            <person name="Rea M.C."/>
            <person name="O'Sullivan O."/>
            <person name="Ritari J."/>
            <person name="Douillard F.P."/>
            <person name="Paul Ross R."/>
            <person name="Yang R."/>
            <person name="Briner A.E."/>
            <person name="Felis G.E."/>
            <person name="de Vos W.M."/>
            <person name="Barrangou R."/>
            <person name="Klaenhammer T.R."/>
            <person name="Caufield P.W."/>
            <person name="Cui Y."/>
            <person name="Zhang H."/>
            <person name="O'Toole P.W."/>
        </authorList>
    </citation>
    <scope>NUCLEOTIDE SEQUENCE [LARGE SCALE GENOMIC DNA]</scope>
    <source>
        <strain evidence="6 7">DSM 19682</strain>
    </source>
</reference>
<feature type="domain" description="HTH lysR-type" evidence="5">
    <location>
        <begin position="1"/>
        <end position="58"/>
    </location>
</feature>
<dbReference type="PROSITE" id="PS50931">
    <property type="entry name" value="HTH_LYSR"/>
    <property type="match status" value="1"/>
</dbReference>
<evidence type="ECO:0000313" key="6">
    <source>
        <dbReference type="EMBL" id="KRK80921.1"/>
    </source>
</evidence>